<name>A0ABY8VKN6_9CORY</name>
<dbReference type="Proteomes" id="UP001238805">
    <property type="component" value="Chromosome"/>
</dbReference>
<evidence type="ECO:0000313" key="1">
    <source>
        <dbReference type="EMBL" id="WIM69355.1"/>
    </source>
</evidence>
<dbReference type="SUPFAM" id="SSF47598">
    <property type="entry name" value="Ribbon-helix-helix"/>
    <property type="match status" value="1"/>
</dbReference>
<organism evidence="1 2">
    <name type="scientific">Corynebacterium suedekumii</name>
    <dbReference type="NCBI Taxonomy" id="3049801"/>
    <lineage>
        <taxon>Bacteria</taxon>
        <taxon>Bacillati</taxon>
        <taxon>Actinomycetota</taxon>
        <taxon>Actinomycetes</taxon>
        <taxon>Mycobacteriales</taxon>
        <taxon>Corynebacteriaceae</taxon>
        <taxon>Corynebacterium</taxon>
    </lineage>
</organism>
<keyword evidence="2" id="KW-1185">Reference proteome</keyword>
<reference evidence="1 2" key="1">
    <citation type="submission" date="2023-05" db="EMBL/GenBank/DDBJ databases">
        <title>Corynebacterium suedekumii sp. nov. and Corynebacterium breve sp. nov. isolated from raw cow's milk.</title>
        <authorList>
            <person name="Baer M.K."/>
            <person name="Mehl L."/>
            <person name="Hellmuth R."/>
            <person name="Marke G."/>
            <person name="Lipski A."/>
        </authorList>
    </citation>
    <scope>NUCLEOTIDE SEQUENCE [LARGE SCALE GENOMIC DNA]</scope>
    <source>
        <strain evidence="1 2">LM112</strain>
    </source>
</reference>
<proteinExistence type="predicted"/>
<dbReference type="EMBL" id="CP126970">
    <property type="protein sequence ID" value="WIM69355.1"/>
    <property type="molecule type" value="Genomic_DNA"/>
</dbReference>
<dbReference type="InterPro" id="IPR010985">
    <property type="entry name" value="Ribbon_hlx_hlx"/>
</dbReference>
<evidence type="ECO:0000313" key="2">
    <source>
        <dbReference type="Proteomes" id="UP001238805"/>
    </source>
</evidence>
<gene>
    <name evidence="1" type="ORF">QP029_08740</name>
</gene>
<dbReference type="RefSeq" id="WP_284873950.1">
    <property type="nucleotide sequence ID" value="NZ_CP126970.1"/>
</dbReference>
<protein>
    <submittedName>
        <fullName evidence="1">CopG family transcriptional regulator</fullName>
    </submittedName>
</protein>
<sequence length="63" mass="7138">MTTEPSPAPPVPVRRRNGELTSPIPVRFHRDVYEEVRRRAADDGHSVSSWIREAVQDKLDVSA</sequence>
<accession>A0ABY8VKN6</accession>